<gene>
    <name evidence="7" type="ORF">GSCOC_T00023476001</name>
</gene>
<name>A0A068UEF0_COFCA</name>
<dbReference type="Pfam" id="PF14215">
    <property type="entry name" value="bHLH-MYC_N"/>
    <property type="match status" value="1"/>
</dbReference>
<dbReference type="AlphaFoldDB" id="A0A068UEF0"/>
<dbReference type="InterPro" id="IPR025610">
    <property type="entry name" value="MYC/MYB_N"/>
</dbReference>
<feature type="domain" description="BHLH" evidence="6">
    <location>
        <begin position="541"/>
        <end position="590"/>
    </location>
</feature>
<dbReference type="GO" id="GO:0003700">
    <property type="term" value="F:DNA-binding transcription factor activity"/>
    <property type="evidence" value="ECO:0007669"/>
    <property type="project" value="InterPro"/>
</dbReference>
<comment type="subcellular location">
    <subcellularLocation>
        <location evidence="1">Nucleus</location>
    </subcellularLocation>
</comment>
<keyword evidence="2" id="KW-0805">Transcription regulation</keyword>
<feature type="region of interest" description="Disordered" evidence="5">
    <location>
        <begin position="518"/>
        <end position="555"/>
    </location>
</feature>
<proteinExistence type="predicted"/>
<sequence>MGSTSLRQFLQSLCCNSHWDYAVFWKFQEHQNEMLLVWDEGLFDFSRPMDPMEGMMSSFSLNSSYERLTSACVSGTQNGSLSDCPIAVAMAEMSNTYYVVGKGLVGEAAYTECPSWIFVDNFMAGGLSSNGVSEYPEELLHQFVAGVKTMLLVPLIPHGVLQLGSLDVVQEDAGLVVRVKNKFCGQQLAACFSPFRAVRISPVQPTDLMSSYMENLGESCMGIFEIDEDHKVLGNFGMEGQHMTATNQLMSMFQDSHQIFSEDMAKIIGKETKSKINMDSVNLIDVAEPFNLEIWENSELELVKNLFGSSCLDEELACLSNFSGYSTSNLGNPVDKIMQSCSNNGIVESSFGVNDCQNESYGSGSQNLKFPSDCELHKALGQILLNHRDLNLSDDSAAASSIFKEDIINIDAPSACKYGTSYLNKTEHLMHAVIPKTNSISGDKSSNRESCSRESIMSSFMRLGSRQVEQGALTEDNQVKLSCVTSAFSRDKNSALKVSSSASSFGCMINALLEERPKKNGNVPIRSTKGSKFTDANKQRARSGENQKPRPRDRQLIQDRIKELRELVPNGTKCSIDGLLDRTIKHMQFLARVTDQADKIGKHVVKKAWNQKDIKLPKVESNTQDGASWALEFENEQQTCPIIVKDLECPGHMLIEMLCNDHGRFLEIADVIHRLELTILKGAMEKRPDESAWAHFIVEASESFHRLDIFWPLMQLLQQNRTQISSKI</sequence>
<dbReference type="EMBL" id="HG739106">
    <property type="protein sequence ID" value="CDP06574.1"/>
    <property type="molecule type" value="Genomic_DNA"/>
</dbReference>
<feature type="compositionally biased region" description="Basic and acidic residues" evidence="5">
    <location>
        <begin position="535"/>
        <end position="555"/>
    </location>
</feature>
<dbReference type="InterPro" id="IPR043561">
    <property type="entry name" value="LHW-like"/>
</dbReference>
<organism evidence="7 8">
    <name type="scientific">Coffea canephora</name>
    <name type="common">Robusta coffee</name>
    <dbReference type="NCBI Taxonomy" id="49390"/>
    <lineage>
        <taxon>Eukaryota</taxon>
        <taxon>Viridiplantae</taxon>
        <taxon>Streptophyta</taxon>
        <taxon>Embryophyta</taxon>
        <taxon>Tracheophyta</taxon>
        <taxon>Spermatophyta</taxon>
        <taxon>Magnoliopsida</taxon>
        <taxon>eudicotyledons</taxon>
        <taxon>Gunneridae</taxon>
        <taxon>Pentapetalae</taxon>
        <taxon>asterids</taxon>
        <taxon>lamiids</taxon>
        <taxon>Gentianales</taxon>
        <taxon>Rubiaceae</taxon>
        <taxon>Ixoroideae</taxon>
        <taxon>Gardenieae complex</taxon>
        <taxon>Bertiereae - Coffeeae clade</taxon>
        <taxon>Coffeeae</taxon>
        <taxon>Coffea</taxon>
    </lineage>
</organism>
<dbReference type="Pfam" id="PF23176">
    <property type="entry name" value="bHLH_LHW"/>
    <property type="match status" value="1"/>
</dbReference>
<keyword evidence="4" id="KW-0539">Nucleus</keyword>
<evidence type="ECO:0000313" key="7">
    <source>
        <dbReference type="EMBL" id="CDP06574.1"/>
    </source>
</evidence>
<protein>
    <recommendedName>
        <fullName evidence="6">BHLH domain-containing protein</fullName>
    </recommendedName>
</protein>
<evidence type="ECO:0000256" key="5">
    <source>
        <dbReference type="SAM" id="MobiDB-lite"/>
    </source>
</evidence>
<dbReference type="PANTHER" id="PTHR46196:SF3">
    <property type="entry name" value="TRANSCRIPTION FACTOR LHW-LIKE ISOFORM X1"/>
    <property type="match status" value="1"/>
</dbReference>
<dbReference type="PROSITE" id="PS50888">
    <property type="entry name" value="BHLH"/>
    <property type="match status" value="1"/>
</dbReference>
<evidence type="ECO:0000256" key="3">
    <source>
        <dbReference type="ARBA" id="ARBA00023163"/>
    </source>
</evidence>
<evidence type="ECO:0000256" key="4">
    <source>
        <dbReference type="ARBA" id="ARBA00023242"/>
    </source>
</evidence>
<reference evidence="8" key="1">
    <citation type="journal article" date="2014" name="Science">
        <title>The coffee genome provides insight into the convergent evolution of caffeine biosynthesis.</title>
        <authorList>
            <person name="Denoeud F."/>
            <person name="Carretero-Paulet L."/>
            <person name="Dereeper A."/>
            <person name="Droc G."/>
            <person name="Guyot R."/>
            <person name="Pietrella M."/>
            <person name="Zheng C."/>
            <person name="Alberti A."/>
            <person name="Anthony F."/>
            <person name="Aprea G."/>
            <person name="Aury J.M."/>
            <person name="Bento P."/>
            <person name="Bernard M."/>
            <person name="Bocs S."/>
            <person name="Campa C."/>
            <person name="Cenci A."/>
            <person name="Combes M.C."/>
            <person name="Crouzillat D."/>
            <person name="Da Silva C."/>
            <person name="Daddiego L."/>
            <person name="De Bellis F."/>
            <person name="Dussert S."/>
            <person name="Garsmeur O."/>
            <person name="Gayraud T."/>
            <person name="Guignon V."/>
            <person name="Jahn K."/>
            <person name="Jamilloux V."/>
            <person name="Joet T."/>
            <person name="Labadie K."/>
            <person name="Lan T."/>
            <person name="Leclercq J."/>
            <person name="Lepelley M."/>
            <person name="Leroy T."/>
            <person name="Li L.T."/>
            <person name="Librado P."/>
            <person name="Lopez L."/>
            <person name="Munoz A."/>
            <person name="Noel B."/>
            <person name="Pallavicini A."/>
            <person name="Perrotta G."/>
            <person name="Poncet V."/>
            <person name="Pot D."/>
            <person name="Priyono X."/>
            <person name="Rigoreau M."/>
            <person name="Rouard M."/>
            <person name="Rozas J."/>
            <person name="Tranchant-Dubreuil C."/>
            <person name="VanBuren R."/>
            <person name="Zhang Q."/>
            <person name="Andrade A.C."/>
            <person name="Argout X."/>
            <person name="Bertrand B."/>
            <person name="de Kochko A."/>
            <person name="Graziosi G."/>
            <person name="Henry R.J."/>
            <person name="Jayarama X."/>
            <person name="Ming R."/>
            <person name="Nagai C."/>
            <person name="Rounsley S."/>
            <person name="Sankoff D."/>
            <person name="Giuliano G."/>
            <person name="Albert V.A."/>
            <person name="Wincker P."/>
            <person name="Lashermes P."/>
        </authorList>
    </citation>
    <scope>NUCLEOTIDE SEQUENCE [LARGE SCALE GENOMIC DNA]</scope>
    <source>
        <strain evidence="8">cv. DH200-94</strain>
    </source>
</reference>
<dbReference type="STRING" id="49390.A0A068UEF0"/>
<accession>A0A068UEF0</accession>
<dbReference type="GO" id="GO:0005634">
    <property type="term" value="C:nucleus"/>
    <property type="evidence" value="ECO:0007669"/>
    <property type="project" value="UniProtKB-SubCell"/>
</dbReference>
<evidence type="ECO:0000256" key="2">
    <source>
        <dbReference type="ARBA" id="ARBA00023015"/>
    </source>
</evidence>
<keyword evidence="8" id="KW-1185">Reference proteome</keyword>
<dbReference type="InterPro" id="IPR011598">
    <property type="entry name" value="bHLH_dom"/>
</dbReference>
<evidence type="ECO:0000259" key="6">
    <source>
        <dbReference type="PROSITE" id="PS50888"/>
    </source>
</evidence>
<dbReference type="OMA" id="RSESTWA"/>
<dbReference type="PhylomeDB" id="A0A068UEF0"/>
<dbReference type="OrthoDB" id="778365at2759"/>
<dbReference type="Proteomes" id="UP000295252">
    <property type="component" value="Chromosome VIII"/>
</dbReference>
<evidence type="ECO:0000256" key="1">
    <source>
        <dbReference type="ARBA" id="ARBA00004123"/>
    </source>
</evidence>
<dbReference type="InParanoid" id="A0A068UEF0"/>
<keyword evidence="3" id="KW-0804">Transcription</keyword>
<dbReference type="GO" id="GO:0046983">
    <property type="term" value="F:protein dimerization activity"/>
    <property type="evidence" value="ECO:0007669"/>
    <property type="project" value="InterPro"/>
</dbReference>
<evidence type="ECO:0000313" key="8">
    <source>
        <dbReference type="Proteomes" id="UP000295252"/>
    </source>
</evidence>
<dbReference type="Gramene" id="CDP06574">
    <property type="protein sequence ID" value="CDP06574"/>
    <property type="gene ID" value="GSCOC_T00023476001"/>
</dbReference>
<dbReference type="PANTHER" id="PTHR46196">
    <property type="entry name" value="TRANSCRIPTION FACTOR BHLH155-LIKE ISOFORM X1-RELATED"/>
    <property type="match status" value="1"/>
</dbReference>